<dbReference type="OMA" id="ASKECYL"/>
<dbReference type="GO" id="GO:0006402">
    <property type="term" value="P:mRNA catabolic process"/>
    <property type="evidence" value="ECO:0007669"/>
    <property type="project" value="TreeGrafter"/>
</dbReference>
<dbReference type="Gene3D" id="2.40.50.690">
    <property type="match status" value="1"/>
</dbReference>
<sequence>MRATAEHIVNRWSDIQRPVFVRAFSTQPTIADPPSPGKIATTFEPWWSAEDIEAGLEAGTVRYGRLHVPAFETGQASVELDADDDGRRVRVKVPGFMARNRAVHGDRVAVRLMWKAYKRDDSGSDGTGEDEASVGQVEDARARVVAVVRRSEVPVVGVARPGETKIQPRDQRLPAMDLIHPFSQVEEGAHLVACEIVDWDETSVNPKCKMVVIIGRELEFLRASKECYLDASVYHLGPVGSGVAEHRAIMERYGLTSQEYSEDIEGALRERLPSSEAVVEEVLRGNGPRRWDLRKSHRVISIDPPTARDLDDALSVEVRPGGRLRIGVHVADVSHFVPAHSHLDKEAARRSTTVYMPHKTYPMLPRHLSENLCSLLPGEDRLAFSVFFTLDRATGCLCGDDPIAFGKSIIRSSARLSYAEVDAAMARGPSEIPQIDPKVMADVELLWDVAAKRNLSRTDDTIR</sequence>
<accession>A0A7J6QAE1</accession>
<organism evidence="2 3">
    <name type="scientific">Perkinsus olseni</name>
    <name type="common">Perkinsus atlanticus</name>
    <dbReference type="NCBI Taxonomy" id="32597"/>
    <lineage>
        <taxon>Eukaryota</taxon>
        <taxon>Sar</taxon>
        <taxon>Alveolata</taxon>
        <taxon>Perkinsozoa</taxon>
        <taxon>Perkinsea</taxon>
        <taxon>Perkinsida</taxon>
        <taxon>Perkinsidae</taxon>
        <taxon>Perkinsus</taxon>
    </lineage>
</organism>
<dbReference type="PANTHER" id="PTHR23355">
    <property type="entry name" value="RIBONUCLEASE"/>
    <property type="match status" value="1"/>
</dbReference>
<dbReference type="InterPro" id="IPR050180">
    <property type="entry name" value="RNR_Ribonuclease"/>
</dbReference>
<evidence type="ECO:0000313" key="3">
    <source>
        <dbReference type="Proteomes" id="UP000553632"/>
    </source>
</evidence>
<dbReference type="InterPro" id="IPR012340">
    <property type="entry name" value="NA-bd_OB-fold"/>
</dbReference>
<dbReference type="GO" id="GO:0000932">
    <property type="term" value="C:P-body"/>
    <property type="evidence" value="ECO:0007669"/>
    <property type="project" value="TreeGrafter"/>
</dbReference>
<feature type="domain" description="RNB" evidence="1">
    <location>
        <begin position="290"/>
        <end position="463"/>
    </location>
</feature>
<comment type="caution">
    <text evidence="2">The sequence shown here is derived from an EMBL/GenBank/DDBJ whole genome shotgun (WGS) entry which is preliminary data.</text>
</comment>
<gene>
    <name evidence="2" type="primary">HELZ2_8</name>
    <name evidence="2" type="ORF">FOZ63_023641</name>
</gene>
<feature type="non-terminal residue" evidence="2">
    <location>
        <position position="1"/>
    </location>
</feature>
<reference evidence="2 3" key="1">
    <citation type="submission" date="2020-04" db="EMBL/GenBank/DDBJ databases">
        <title>Perkinsus olseni comparative genomics.</title>
        <authorList>
            <person name="Bogema D.R."/>
        </authorList>
    </citation>
    <scope>NUCLEOTIDE SEQUENCE [LARGE SCALE GENOMIC DNA]</scope>
    <source>
        <strain evidence="2 3">ATCC PRA-207</strain>
    </source>
</reference>
<dbReference type="EMBL" id="JABANO010034390">
    <property type="protein sequence ID" value="KAF4705237.1"/>
    <property type="molecule type" value="Genomic_DNA"/>
</dbReference>
<dbReference type="PANTHER" id="PTHR23355:SF9">
    <property type="entry name" value="DIS3-LIKE EXONUCLEASE 2"/>
    <property type="match status" value="1"/>
</dbReference>
<dbReference type="InterPro" id="IPR001900">
    <property type="entry name" value="RNase_II/R"/>
</dbReference>
<dbReference type="Proteomes" id="UP000553632">
    <property type="component" value="Unassembled WGS sequence"/>
</dbReference>
<dbReference type="Pfam" id="PF00773">
    <property type="entry name" value="RNB"/>
    <property type="match status" value="1"/>
</dbReference>
<dbReference type="GO" id="GO:0000175">
    <property type="term" value="F:3'-5'-RNA exonuclease activity"/>
    <property type="evidence" value="ECO:0007669"/>
    <property type="project" value="TreeGrafter"/>
</dbReference>
<keyword evidence="3" id="KW-1185">Reference proteome</keyword>
<evidence type="ECO:0000313" key="2">
    <source>
        <dbReference type="EMBL" id="KAF4705237.1"/>
    </source>
</evidence>
<proteinExistence type="predicted"/>
<evidence type="ECO:0000259" key="1">
    <source>
        <dbReference type="SMART" id="SM00955"/>
    </source>
</evidence>
<dbReference type="AlphaFoldDB" id="A0A7J6QAE1"/>
<dbReference type="SMART" id="SM00955">
    <property type="entry name" value="RNB"/>
    <property type="match status" value="1"/>
</dbReference>
<name>A0A7J6QAE1_PEROL</name>
<protein>
    <submittedName>
        <fullName evidence="2">DIS3 mitotic control</fullName>
    </submittedName>
</protein>
<dbReference type="GO" id="GO:0003723">
    <property type="term" value="F:RNA binding"/>
    <property type="evidence" value="ECO:0007669"/>
    <property type="project" value="InterPro"/>
</dbReference>
<dbReference type="SUPFAM" id="SSF50249">
    <property type="entry name" value="Nucleic acid-binding proteins"/>
    <property type="match status" value="2"/>
</dbReference>